<evidence type="ECO:0000313" key="1">
    <source>
        <dbReference type="EMBL" id="GAC23217.1"/>
    </source>
</evidence>
<accession>K6YYG5</accession>
<protein>
    <submittedName>
        <fullName evidence="1">Uncharacterized protein</fullName>
    </submittedName>
</protein>
<comment type="caution">
    <text evidence="1">The sequence shown here is derived from an EMBL/GenBank/DDBJ whole genome shotgun (WGS) entry which is preliminary data.</text>
</comment>
<name>K6YYG5_9ALTE</name>
<dbReference type="EMBL" id="BAEP01000018">
    <property type="protein sequence ID" value="GAC23217.1"/>
    <property type="molecule type" value="Genomic_DNA"/>
</dbReference>
<gene>
    <name evidence="1" type="ORF">GMES_0917</name>
</gene>
<evidence type="ECO:0000313" key="2">
    <source>
        <dbReference type="Proteomes" id="UP000006263"/>
    </source>
</evidence>
<sequence>MLGKPLEFAIDVHCANSQEHQSLRARETEQANTQAGK</sequence>
<proteinExistence type="predicted"/>
<dbReference type="AlphaFoldDB" id="K6YYG5"/>
<reference evidence="1 2" key="1">
    <citation type="journal article" date="2017" name="Antonie Van Leeuwenhoek">
        <title>Rhizobium rhizosphaerae sp. nov., a novel species isolated from rice rhizosphere.</title>
        <authorList>
            <person name="Zhao J.J."/>
            <person name="Zhang J."/>
            <person name="Zhang R.J."/>
            <person name="Zhang C.W."/>
            <person name="Yin H.Q."/>
            <person name="Zhang X.X."/>
        </authorList>
    </citation>
    <scope>NUCLEOTIDE SEQUENCE [LARGE SCALE GENOMIC DNA]</scope>
    <source>
        <strain evidence="1 2">KMM 241</strain>
    </source>
</reference>
<dbReference type="Proteomes" id="UP000006263">
    <property type="component" value="Unassembled WGS sequence"/>
</dbReference>
<organism evidence="1 2">
    <name type="scientific">Paraglaciecola mesophila KMM 241</name>
    <dbReference type="NCBI Taxonomy" id="1128912"/>
    <lineage>
        <taxon>Bacteria</taxon>
        <taxon>Pseudomonadati</taxon>
        <taxon>Pseudomonadota</taxon>
        <taxon>Gammaproteobacteria</taxon>
        <taxon>Alteromonadales</taxon>
        <taxon>Alteromonadaceae</taxon>
        <taxon>Paraglaciecola</taxon>
    </lineage>
</organism>